<feature type="domain" description="Core-binding (CB)" evidence="6">
    <location>
        <begin position="18"/>
        <end position="103"/>
    </location>
</feature>
<evidence type="ECO:0000313" key="8">
    <source>
        <dbReference type="Proteomes" id="UP000546257"/>
    </source>
</evidence>
<evidence type="ECO:0000259" key="5">
    <source>
        <dbReference type="PROSITE" id="PS51898"/>
    </source>
</evidence>
<dbReference type="InterPro" id="IPR044068">
    <property type="entry name" value="CB"/>
</dbReference>
<dbReference type="GO" id="GO:0006310">
    <property type="term" value="P:DNA recombination"/>
    <property type="evidence" value="ECO:0007669"/>
    <property type="project" value="UniProtKB-KW"/>
</dbReference>
<dbReference type="InterPro" id="IPR002104">
    <property type="entry name" value="Integrase_catalytic"/>
</dbReference>
<dbReference type="PROSITE" id="PS51898">
    <property type="entry name" value="TYR_RECOMBINASE"/>
    <property type="match status" value="1"/>
</dbReference>
<dbReference type="EMBL" id="JACKXD010000007">
    <property type="protein sequence ID" value="MBB6647805.1"/>
    <property type="molecule type" value="Genomic_DNA"/>
</dbReference>
<dbReference type="Gene3D" id="1.10.443.10">
    <property type="entry name" value="Intergrase catalytic core"/>
    <property type="match status" value="1"/>
</dbReference>
<name>A0A7J9SLK1_9EURY</name>
<dbReference type="CDD" id="cd00397">
    <property type="entry name" value="DNA_BRE_C"/>
    <property type="match status" value="1"/>
</dbReference>
<dbReference type="Proteomes" id="UP000546257">
    <property type="component" value="Unassembled WGS sequence"/>
</dbReference>
<dbReference type="InterPro" id="IPR010998">
    <property type="entry name" value="Integrase_recombinase_N"/>
</dbReference>
<dbReference type="InterPro" id="IPR050090">
    <property type="entry name" value="Tyrosine_recombinase_XerCD"/>
</dbReference>
<dbReference type="Pfam" id="PF00589">
    <property type="entry name" value="Phage_integrase"/>
    <property type="match status" value="1"/>
</dbReference>
<evidence type="ECO:0000256" key="1">
    <source>
        <dbReference type="ARBA" id="ARBA00022908"/>
    </source>
</evidence>
<organism evidence="7 8">
    <name type="scientific">Halobellus ruber</name>
    <dbReference type="NCBI Taxonomy" id="2761102"/>
    <lineage>
        <taxon>Archaea</taxon>
        <taxon>Methanobacteriati</taxon>
        <taxon>Methanobacteriota</taxon>
        <taxon>Stenosarchaea group</taxon>
        <taxon>Halobacteria</taxon>
        <taxon>Halobacteriales</taxon>
        <taxon>Haloferacaceae</taxon>
        <taxon>Halobellus</taxon>
    </lineage>
</organism>
<dbReference type="InterPro" id="IPR011010">
    <property type="entry name" value="DNA_brk_join_enz"/>
</dbReference>
<evidence type="ECO:0000259" key="6">
    <source>
        <dbReference type="PROSITE" id="PS51900"/>
    </source>
</evidence>
<comment type="caution">
    <text evidence="7">The sequence shown here is derived from an EMBL/GenBank/DDBJ whole genome shotgun (WGS) entry which is preliminary data.</text>
</comment>
<feature type="domain" description="Tyr recombinase" evidence="5">
    <location>
        <begin position="133"/>
        <end position="359"/>
    </location>
</feature>
<protein>
    <submittedName>
        <fullName evidence="7">Site-specific integrase</fullName>
    </submittedName>
</protein>
<dbReference type="PANTHER" id="PTHR30349">
    <property type="entry name" value="PHAGE INTEGRASE-RELATED"/>
    <property type="match status" value="1"/>
</dbReference>
<dbReference type="Gene3D" id="1.10.150.130">
    <property type="match status" value="1"/>
</dbReference>
<dbReference type="RefSeq" id="WP_185194178.1">
    <property type="nucleotide sequence ID" value="NZ_JACKXD010000007.1"/>
</dbReference>
<sequence>MVDRTQTAGSSRDQGHETTLQDAVEYYLDSRDSGIYQSTASHILKSFIEHIEDRGAETVADLDTRVLVTYASYLRRRVDGDGISPATARNYYDVVSGWLTYCVRRGWLESNPAFRQAPKEELPEDTSDPTTQQRWTRQNRVEIVRWADWRAESAAEHEWMDPTVASRDRALIALFGYTGVRGAEVLRDGRDEQRDGLRWSNVDLETGQMRVWAKKREWQRVAIHERALRYLRVHKRRQNPTNDEWPVFATRHAHTLLKGLPDDVDSGDYLAAYREYDRIPQAPGTHGGRSVLETLCIESGIRASDGDVLKPHAARRGLGKELYQQQPEKAQEQLRHEDLAVTNKHYNDVETAEQKESLDSMID</sequence>
<dbReference type="GO" id="GO:0003677">
    <property type="term" value="F:DNA binding"/>
    <property type="evidence" value="ECO:0007669"/>
    <property type="project" value="UniProtKB-UniRule"/>
</dbReference>
<reference evidence="7 8" key="1">
    <citation type="submission" date="2020-08" db="EMBL/GenBank/DDBJ databases">
        <authorList>
            <person name="Seo M.-J."/>
        </authorList>
    </citation>
    <scope>NUCLEOTIDE SEQUENCE [LARGE SCALE GENOMIC DNA]</scope>
    <source>
        <strain evidence="7 8">MBLA0160</strain>
    </source>
</reference>
<dbReference type="AlphaFoldDB" id="A0A7J9SLK1"/>
<dbReference type="PROSITE" id="PS51900">
    <property type="entry name" value="CB"/>
    <property type="match status" value="1"/>
</dbReference>
<keyword evidence="2 4" id="KW-0238">DNA-binding</keyword>
<dbReference type="InterPro" id="IPR025269">
    <property type="entry name" value="SAM-like_dom"/>
</dbReference>
<dbReference type="PANTHER" id="PTHR30349:SF41">
    <property type="entry name" value="INTEGRASE_RECOMBINASE PROTEIN MJ0367-RELATED"/>
    <property type="match status" value="1"/>
</dbReference>
<dbReference type="InterPro" id="IPR013762">
    <property type="entry name" value="Integrase-like_cat_sf"/>
</dbReference>
<evidence type="ECO:0000256" key="4">
    <source>
        <dbReference type="PROSITE-ProRule" id="PRU01248"/>
    </source>
</evidence>
<keyword evidence="3" id="KW-0233">DNA recombination</keyword>
<dbReference type="SUPFAM" id="SSF56349">
    <property type="entry name" value="DNA breaking-rejoining enzymes"/>
    <property type="match status" value="1"/>
</dbReference>
<evidence type="ECO:0000256" key="3">
    <source>
        <dbReference type="ARBA" id="ARBA00023172"/>
    </source>
</evidence>
<evidence type="ECO:0000313" key="7">
    <source>
        <dbReference type="EMBL" id="MBB6647805.1"/>
    </source>
</evidence>
<keyword evidence="1" id="KW-0229">DNA integration</keyword>
<evidence type="ECO:0000256" key="2">
    <source>
        <dbReference type="ARBA" id="ARBA00023125"/>
    </source>
</evidence>
<keyword evidence="8" id="KW-1185">Reference proteome</keyword>
<dbReference type="GO" id="GO:0015074">
    <property type="term" value="P:DNA integration"/>
    <property type="evidence" value="ECO:0007669"/>
    <property type="project" value="UniProtKB-KW"/>
</dbReference>
<gene>
    <name evidence="7" type="ORF">H5V44_16195</name>
</gene>
<proteinExistence type="predicted"/>
<dbReference type="Pfam" id="PF13102">
    <property type="entry name" value="Phage_int_SAM_5"/>
    <property type="match status" value="1"/>
</dbReference>
<accession>A0A7J9SLK1</accession>